<proteinExistence type="predicted"/>
<sequence>MAMDMEMGFLEAKREFEGLDDLLKADGDLFQNARWKVLCSDDFRKSFWKLESSQTQKLVLILLLKLSNGWRPKKKKVDLKCKSSSMVLKKFKVEDLYIVCSIDVLKEQWQSYTQVLKAWDLLPLQDIERLVQRLDGIFKMYTEDFISFCNEKYLEGFASGGNYILESALQNVDDIDGAAQFKHIPDSLVDIPPQTYPLDVLLYNFFGSSPLKGQWRIVYEYMKEKGLLDATWPFPSFKLEKHNMLCSELKQLYVAITRTRQRLWICENEEEFSNPVFDFWKKKCLVQVRKLDNSLARSMHLPSSLEEWKSLGYKLLQQRNYAMATGCFERAHCTYGEELSKALGLRANVDRLRGLNPERASSDWKQAAKIFYSIGKAEEAADCFYMLKKYEKAGQIYLEKCHPALPEQAAKCFTRAGRFEAAAQIYLEECHPAMPEQAAKCFTRAGRFEAAGQIYLEKCGVSALGKAAECFHLAGNYKTAAEVYARGNYFSKCLSVCEEGKLFETGLQYLKYWKQNENSDKRLAKGEDLDKLKQSFLESTALHFHKINDETTMMNYVRDFDSMRSIRAFLLSLNCLDELQSLEEESGNFLEAANVAKLRVLTPANCVPYEYSDSLPDEDLNTKNSNDFSMQVNLVQVYLAKCIFLLIAARKGCLQTGLAGSEEYFAEEDENLMSEECGGLGDVGKRVAGRLMNKVWGYGQKFSPRSYCK</sequence>
<comment type="caution">
    <text evidence="1">The sequence shown here is derived from an EMBL/GenBank/DDBJ whole genome shotgun (WGS) entry which is preliminary data.</text>
</comment>
<dbReference type="EMBL" id="AWUE01019628">
    <property type="protein sequence ID" value="OMO72635.1"/>
    <property type="molecule type" value="Genomic_DNA"/>
</dbReference>
<accession>A0A1R3HQH9</accession>
<reference evidence="2" key="1">
    <citation type="submission" date="2013-09" db="EMBL/GenBank/DDBJ databases">
        <title>Corchorus olitorius genome sequencing.</title>
        <authorList>
            <person name="Alam M."/>
            <person name="Haque M.S."/>
            <person name="Islam M.S."/>
            <person name="Emdad E.M."/>
            <person name="Islam M.M."/>
            <person name="Ahmed B."/>
            <person name="Halim A."/>
            <person name="Hossen Q.M.M."/>
            <person name="Hossain M.Z."/>
            <person name="Ahmed R."/>
            <person name="Khan M.M."/>
            <person name="Islam R."/>
            <person name="Rashid M.M."/>
            <person name="Khan S.A."/>
            <person name="Rahman M.S."/>
            <person name="Alam M."/>
            <person name="Yahiya A.S."/>
            <person name="Khan M.S."/>
            <person name="Azam M.S."/>
            <person name="Haque T."/>
            <person name="Lashkar M.Z.H."/>
            <person name="Akhand A.I."/>
            <person name="Morshed G."/>
            <person name="Roy S."/>
            <person name="Uddin K.S."/>
            <person name="Rabeya T."/>
            <person name="Hossain A.S."/>
            <person name="Chowdhury A."/>
            <person name="Snigdha A.R."/>
            <person name="Mortoza M.S."/>
            <person name="Matin S.A."/>
            <person name="Hoque S.M.E."/>
            <person name="Islam M.K."/>
            <person name="Roy D.K."/>
            <person name="Haider R."/>
            <person name="Moosa M.M."/>
            <person name="Elias S.M."/>
            <person name="Hasan A.M."/>
            <person name="Jahan S."/>
            <person name="Shafiuddin M."/>
            <person name="Mahmood N."/>
            <person name="Shommy N.S."/>
        </authorList>
    </citation>
    <scope>NUCLEOTIDE SEQUENCE [LARGE SCALE GENOMIC DNA]</scope>
    <source>
        <strain evidence="2">cv. O-4</strain>
    </source>
</reference>
<evidence type="ECO:0008006" key="3">
    <source>
        <dbReference type="Google" id="ProtNLM"/>
    </source>
</evidence>
<dbReference type="Proteomes" id="UP000187203">
    <property type="component" value="Unassembled WGS sequence"/>
</dbReference>
<dbReference type="SUPFAM" id="SSF48452">
    <property type="entry name" value="TPR-like"/>
    <property type="match status" value="1"/>
</dbReference>
<dbReference type="OrthoDB" id="3156807at2759"/>
<evidence type="ECO:0000313" key="2">
    <source>
        <dbReference type="Proteomes" id="UP000187203"/>
    </source>
</evidence>
<evidence type="ECO:0000313" key="1">
    <source>
        <dbReference type="EMBL" id="OMO72635.1"/>
    </source>
</evidence>
<dbReference type="AlphaFoldDB" id="A0A1R3HQH9"/>
<dbReference type="PANTHER" id="PTHR21529">
    <property type="entry name" value="MAMMARY TURMOR VIRUS RECEPTOR HOMOLOG 1, 2 MTVR1, 2"/>
    <property type="match status" value="1"/>
</dbReference>
<protein>
    <recommendedName>
        <fullName evidence="3">Tetratricopeptide-like helical</fullName>
    </recommendedName>
</protein>
<dbReference type="PANTHER" id="PTHR21529:SF4">
    <property type="entry name" value="TPR AND ANKYRIN REPEAT-CONTAINING PROTEIN 1"/>
    <property type="match status" value="1"/>
</dbReference>
<dbReference type="InterPro" id="IPR039904">
    <property type="entry name" value="TRANK1"/>
</dbReference>
<dbReference type="STRING" id="93759.A0A1R3HQH9"/>
<organism evidence="1 2">
    <name type="scientific">Corchorus olitorius</name>
    <dbReference type="NCBI Taxonomy" id="93759"/>
    <lineage>
        <taxon>Eukaryota</taxon>
        <taxon>Viridiplantae</taxon>
        <taxon>Streptophyta</taxon>
        <taxon>Embryophyta</taxon>
        <taxon>Tracheophyta</taxon>
        <taxon>Spermatophyta</taxon>
        <taxon>Magnoliopsida</taxon>
        <taxon>eudicotyledons</taxon>
        <taxon>Gunneridae</taxon>
        <taxon>Pentapetalae</taxon>
        <taxon>rosids</taxon>
        <taxon>malvids</taxon>
        <taxon>Malvales</taxon>
        <taxon>Malvaceae</taxon>
        <taxon>Grewioideae</taxon>
        <taxon>Apeibeae</taxon>
        <taxon>Corchorus</taxon>
    </lineage>
</organism>
<gene>
    <name evidence="1" type="ORF">COLO4_27518</name>
</gene>
<dbReference type="InterPro" id="IPR011990">
    <property type="entry name" value="TPR-like_helical_dom_sf"/>
</dbReference>
<name>A0A1R3HQH9_9ROSI</name>
<dbReference type="Gene3D" id="1.25.40.10">
    <property type="entry name" value="Tetratricopeptide repeat domain"/>
    <property type="match status" value="1"/>
</dbReference>
<keyword evidence="2" id="KW-1185">Reference proteome</keyword>